<sequence length="333" mass="34802">MTRLTDAQQAAAANLGRFPTSSEMGRDTPQIAALDRPAPAPAPQSVSSGDRLTPAGEPLGRQQATSQPVVQQLPAQQAVVQQPVVQQPVVQQPVQQAAATPPPSRSGELPAIESTEIAASQTPQRPVQPALAEVVAAQQAQPSPAPEPVVVASLGEPASFPPAGEARPSFSVGQPVAADPAPSREQIGLSEAFADFSLATTLPVVPSAGAVDIRTIEPRRDPPPVRAEAAPAPAARPAPPPPPAHPSRIWVQVATGQDLAAFRFDWRRLVRNSDGALEGRDAFTAPWNATNRLLTGPFDSAREANEFVTRLGAAGISAFRFTSTAGEEIRPLR</sequence>
<feature type="compositionally biased region" description="Pro residues" evidence="1">
    <location>
        <begin position="234"/>
        <end position="245"/>
    </location>
</feature>
<dbReference type="SUPFAM" id="SSF110997">
    <property type="entry name" value="Sporulation related repeat"/>
    <property type="match status" value="1"/>
</dbReference>
<dbReference type="GO" id="GO:0042834">
    <property type="term" value="F:peptidoglycan binding"/>
    <property type="evidence" value="ECO:0007669"/>
    <property type="project" value="InterPro"/>
</dbReference>
<evidence type="ECO:0000313" key="3">
    <source>
        <dbReference type="EMBL" id="KLE33837.1"/>
    </source>
</evidence>
<feature type="compositionally biased region" description="Low complexity" evidence="1">
    <location>
        <begin position="67"/>
        <end position="99"/>
    </location>
</feature>
<feature type="domain" description="SPOR" evidence="2">
    <location>
        <begin position="243"/>
        <end position="323"/>
    </location>
</feature>
<dbReference type="AlphaFoldDB" id="A0A0G9MSU8"/>
<dbReference type="PROSITE" id="PS51724">
    <property type="entry name" value="SPOR"/>
    <property type="match status" value="1"/>
</dbReference>
<dbReference type="Pfam" id="PF05036">
    <property type="entry name" value="SPOR"/>
    <property type="match status" value="1"/>
</dbReference>
<accession>A0A0G9MSU8</accession>
<dbReference type="EMBL" id="LBHB01000003">
    <property type="protein sequence ID" value="KLE33837.1"/>
    <property type="molecule type" value="Genomic_DNA"/>
</dbReference>
<comment type="caution">
    <text evidence="3">The sequence shown here is derived from an EMBL/GenBank/DDBJ whole genome shotgun (WGS) entry which is preliminary data.</text>
</comment>
<feature type="region of interest" description="Disordered" evidence="1">
    <location>
        <begin position="213"/>
        <end position="245"/>
    </location>
</feature>
<evidence type="ECO:0000313" key="4">
    <source>
        <dbReference type="Proteomes" id="UP000053464"/>
    </source>
</evidence>
<feature type="compositionally biased region" description="Basic and acidic residues" evidence="1">
    <location>
        <begin position="214"/>
        <end position="223"/>
    </location>
</feature>
<dbReference type="InterPro" id="IPR036680">
    <property type="entry name" value="SPOR-like_sf"/>
</dbReference>
<name>A0A0G9MSU8_9SPHN</name>
<dbReference type="STRING" id="1581420.AAW00_12240"/>
<protein>
    <recommendedName>
        <fullName evidence="2">SPOR domain-containing protein</fullName>
    </recommendedName>
</protein>
<evidence type="ECO:0000256" key="1">
    <source>
        <dbReference type="SAM" id="MobiDB-lite"/>
    </source>
</evidence>
<feature type="region of interest" description="Disordered" evidence="1">
    <location>
        <begin position="1"/>
        <end position="181"/>
    </location>
</feature>
<organism evidence="3 4">
    <name type="scientific">Aurantiacibacter luteus</name>
    <dbReference type="NCBI Taxonomy" id="1581420"/>
    <lineage>
        <taxon>Bacteria</taxon>
        <taxon>Pseudomonadati</taxon>
        <taxon>Pseudomonadota</taxon>
        <taxon>Alphaproteobacteria</taxon>
        <taxon>Sphingomonadales</taxon>
        <taxon>Erythrobacteraceae</taxon>
        <taxon>Aurantiacibacter</taxon>
    </lineage>
</organism>
<keyword evidence="4" id="KW-1185">Reference proteome</keyword>
<feature type="compositionally biased region" description="Low complexity" evidence="1">
    <location>
        <begin position="127"/>
        <end position="154"/>
    </location>
</feature>
<dbReference type="PATRIC" id="fig|1581420.6.peg.2501"/>
<reference evidence="3 4" key="1">
    <citation type="submission" date="2015-04" db="EMBL/GenBank/DDBJ databases">
        <title>The draft genome sequence of Erythrobacter luteus KA37.</title>
        <authorList>
            <person name="Zhuang L."/>
            <person name="Liu Y."/>
            <person name="Shao Z."/>
        </authorList>
    </citation>
    <scope>NUCLEOTIDE SEQUENCE [LARGE SCALE GENOMIC DNA]</scope>
    <source>
        <strain evidence="3 4">KA37</strain>
    </source>
</reference>
<gene>
    <name evidence="3" type="ORF">AAW00_12240</name>
</gene>
<evidence type="ECO:0000259" key="2">
    <source>
        <dbReference type="PROSITE" id="PS51724"/>
    </source>
</evidence>
<dbReference type="Proteomes" id="UP000053464">
    <property type="component" value="Unassembled WGS sequence"/>
</dbReference>
<proteinExistence type="predicted"/>
<dbReference type="InterPro" id="IPR007730">
    <property type="entry name" value="SPOR-like_dom"/>
</dbReference>